<dbReference type="RefSeq" id="WP_239678855.1">
    <property type="nucleotide sequence ID" value="NZ_CP070499.1"/>
</dbReference>
<feature type="binding site" evidence="3">
    <location>
        <position position="773"/>
    </location>
    <ligand>
        <name>Zn(2+)</name>
        <dbReference type="ChEBI" id="CHEBI:29105"/>
    </ligand>
</feature>
<evidence type="ECO:0000259" key="4">
    <source>
        <dbReference type="PROSITE" id="PS50011"/>
    </source>
</evidence>
<dbReference type="GO" id="GO:0005524">
    <property type="term" value="F:ATP binding"/>
    <property type="evidence" value="ECO:0007669"/>
    <property type="project" value="UniProtKB-KW"/>
</dbReference>
<accession>A0A895YR88</accession>
<dbReference type="PRINTS" id="PR01950">
    <property type="entry name" value="LANCSUPER"/>
</dbReference>
<keyword evidence="3" id="KW-0862">Zinc</keyword>
<dbReference type="GO" id="GO:0004674">
    <property type="term" value="F:protein serine/threonine kinase activity"/>
    <property type="evidence" value="ECO:0007669"/>
    <property type="project" value="TreeGrafter"/>
</dbReference>
<dbReference type="Gene3D" id="1.10.510.10">
    <property type="entry name" value="Transferase(Phosphotransferase) domain 1"/>
    <property type="match status" value="1"/>
</dbReference>
<dbReference type="InterPro" id="IPR011009">
    <property type="entry name" value="Kinase-like_dom_sf"/>
</dbReference>
<dbReference type="InterPro" id="IPR007822">
    <property type="entry name" value="LANC-like"/>
</dbReference>
<dbReference type="InterPro" id="IPR000719">
    <property type="entry name" value="Prot_kinase_dom"/>
</dbReference>
<evidence type="ECO:0000313" key="5">
    <source>
        <dbReference type="EMBL" id="QSB16630.1"/>
    </source>
</evidence>
<gene>
    <name evidence="5" type="primary">lanL</name>
    <name evidence="5" type="ORF">JQS43_10320</name>
</gene>
<dbReference type="Proteomes" id="UP000662857">
    <property type="component" value="Chromosome"/>
</dbReference>
<protein>
    <submittedName>
        <fullName evidence="5">Class IV lanthionine synthetase LanL</fullName>
    </submittedName>
</protein>
<dbReference type="AlphaFoldDB" id="A0A895YR88"/>
<dbReference type="GO" id="GO:0035556">
    <property type="term" value="P:intracellular signal transduction"/>
    <property type="evidence" value="ECO:0007669"/>
    <property type="project" value="TreeGrafter"/>
</dbReference>
<dbReference type="SUPFAM" id="SSF56112">
    <property type="entry name" value="Protein kinase-like (PK-like)"/>
    <property type="match status" value="1"/>
</dbReference>
<dbReference type="GO" id="GO:0005737">
    <property type="term" value="C:cytoplasm"/>
    <property type="evidence" value="ECO:0007669"/>
    <property type="project" value="TreeGrafter"/>
</dbReference>
<dbReference type="SMART" id="SM01260">
    <property type="entry name" value="LANC_like"/>
    <property type="match status" value="1"/>
</dbReference>
<dbReference type="SUPFAM" id="SSF158745">
    <property type="entry name" value="LanC-like"/>
    <property type="match status" value="1"/>
</dbReference>
<reference evidence="5" key="1">
    <citation type="submission" date="2021-02" db="EMBL/GenBank/DDBJ databases">
        <title>Natrosporangium hydrolyticum gen. nov., sp. nov, a haloalkaliphilic actinobacterium from a soda solonchak soil.</title>
        <authorList>
            <person name="Sorokin D.Y."/>
            <person name="Khijniak T.V."/>
            <person name="Zakharycheva A.P."/>
            <person name="Boueva O.V."/>
            <person name="Ariskina E.V."/>
            <person name="Hahnke R.L."/>
            <person name="Bunk B."/>
            <person name="Sproer C."/>
            <person name="Schumann P."/>
            <person name="Evtushenko L.I."/>
            <person name="Kublanov I.V."/>
        </authorList>
    </citation>
    <scope>NUCLEOTIDE SEQUENCE</scope>
    <source>
        <strain evidence="5">DSM 106523</strain>
    </source>
</reference>
<dbReference type="Gene3D" id="1.50.10.20">
    <property type="match status" value="1"/>
</dbReference>
<organism evidence="5 6">
    <name type="scientific">Natronosporangium hydrolyticum</name>
    <dbReference type="NCBI Taxonomy" id="2811111"/>
    <lineage>
        <taxon>Bacteria</taxon>
        <taxon>Bacillati</taxon>
        <taxon>Actinomycetota</taxon>
        <taxon>Actinomycetes</taxon>
        <taxon>Micromonosporales</taxon>
        <taxon>Micromonosporaceae</taxon>
        <taxon>Natronosporangium</taxon>
    </lineage>
</organism>
<dbReference type="PANTHER" id="PTHR24346:SF30">
    <property type="entry name" value="MATERNAL EMBRYONIC LEUCINE ZIPPER KINASE"/>
    <property type="match status" value="1"/>
</dbReference>
<evidence type="ECO:0000256" key="3">
    <source>
        <dbReference type="PIRSR" id="PIRSR607822-1"/>
    </source>
</evidence>
<dbReference type="CDD" id="cd04791">
    <property type="entry name" value="LanC_SerThrkinase"/>
    <property type="match status" value="1"/>
</dbReference>
<dbReference type="Gene3D" id="3.30.200.20">
    <property type="entry name" value="Phosphorylase Kinase, domain 1"/>
    <property type="match status" value="1"/>
</dbReference>
<feature type="domain" description="Protein kinase" evidence="4">
    <location>
        <begin position="217"/>
        <end position="491"/>
    </location>
</feature>
<dbReference type="PROSITE" id="PS50011">
    <property type="entry name" value="PROTEIN_KINASE_DOM"/>
    <property type="match status" value="1"/>
</dbReference>
<keyword evidence="2" id="KW-0067">ATP-binding</keyword>
<dbReference type="KEGG" id="nhy:JQS43_10320"/>
<dbReference type="PANTHER" id="PTHR24346">
    <property type="entry name" value="MAP/MICROTUBULE AFFINITY-REGULATING KINASE"/>
    <property type="match status" value="1"/>
</dbReference>
<keyword evidence="6" id="KW-1185">Reference proteome</keyword>
<keyword evidence="1" id="KW-0547">Nucleotide-binding</keyword>
<dbReference type="GO" id="GO:0031179">
    <property type="term" value="P:peptide modification"/>
    <property type="evidence" value="ECO:0007669"/>
    <property type="project" value="InterPro"/>
</dbReference>
<evidence type="ECO:0000256" key="2">
    <source>
        <dbReference type="ARBA" id="ARBA00022840"/>
    </source>
</evidence>
<evidence type="ECO:0000313" key="6">
    <source>
        <dbReference type="Proteomes" id="UP000662857"/>
    </source>
</evidence>
<feature type="binding site" evidence="3">
    <location>
        <position position="819"/>
    </location>
    <ligand>
        <name>Zn(2+)</name>
        <dbReference type="ChEBI" id="CHEBI:29105"/>
    </ligand>
</feature>
<dbReference type="Pfam" id="PF05147">
    <property type="entry name" value="LANC_like"/>
    <property type="match status" value="1"/>
</dbReference>
<name>A0A895YR88_9ACTN</name>
<proteinExistence type="predicted"/>
<keyword evidence="3" id="KW-0479">Metal-binding</keyword>
<dbReference type="GO" id="GO:0046872">
    <property type="term" value="F:metal ion binding"/>
    <property type="evidence" value="ECO:0007669"/>
    <property type="project" value="UniProtKB-KW"/>
</dbReference>
<dbReference type="SMART" id="SM00220">
    <property type="entry name" value="S_TKc"/>
    <property type="match status" value="1"/>
</dbReference>
<dbReference type="InterPro" id="IPR057929">
    <property type="entry name" value="RamC_N"/>
</dbReference>
<dbReference type="InterPro" id="IPR058053">
    <property type="entry name" value="RamC_C"/>
</dbReference>
<feature type="binding site" evidence="3">
    <location>
        <position position="818"/>
    </location>
    <ligand>
        <name>Zn(2+)</name>
        <dbReference type="ChEBI" id="CHEBI:29105"/>
    </ligand>
</feature>
<dbReference type="EMBL" id="CP070499">
    <property type="protein sequence ID" value="QSB16630.1"/>
    <property type="molecule type" value="Genomic_DNA"/>
</dbReference>
<dbReference type="Pfam" id="PF00069">
    <property type="entry name" value="Pkinase"/>
    <property type="match status" value="1"/>
</dbReference>
<dbReference type="NCBIfam" id="NF038150">
    <property type="entry name" value="lanthi_synth_IV"/>
    <property type="match status" value="1"/>
</dbReference>
<dbReference type="Pfam" id="PF25816">
    <property type="entry name" value="RamC_N"/>
    <property type="match status" value="1"/>
</dbReference>
<evidence type="ECO:0000256" key="1">
    <source>
        <dbReference type="ARBA" id="ARBA00022741"/>
    </source>
</evidence>
<dbReference type="PRINTS" id="PR01955">
    <property type="entry name" value="LANCFRANKIA"/>
</dbReference>
<sequence length="907" mass="96680">MRASLDPLPLRELLALLLAGASGDGWQVREDDHWCHVTPRSHPARVQGWKLHISATWLSAPTVLHRAAQVLLGRSCAFKFAGSMRRVIELTSKNAERSQAGKFITVYPRDDEELRALAPILDQATAGLPGPAVLSDRPVRPGSLVHYRYGTFHGVPVLTNDGWFESRLEAPDGALVADARRPWFSPPPWTTLPFEGSPGRSADRPAKPRPVLLDGRFRVAKALTQTARGGVYRAVDQQTGARVVVKQARAHISGLSHVGDARDALRHEAEMLSRLAGVAPAVVALFEQGDRLFLAVEELTGQPLRGWVRARWQAAPDTGLPTDEAVAIGRQLANLVETVHQQGLVFRDLTPGNVMVADGGELRLIDAELATPPGTWVAQAHTPGFAAPEVLAGPAVGPAPGPAADHFALGVLLCHIVTGGPAALPPDTPTSVTDGDTAAGRSITDRLTLLLRYAAVDNPAAARLAPAILGLTAADPAQRWDLDRLRGHLSEPAPAAPAPADGAAAAGRLCPDRQAQLLTDGVAHLVTALAAAPGERLIRNSPQVARADPGNVQYGAAGVLGVLVRANELLDAADLATTVTRVARWLDARRTAVPKLLPGLYFGRSGTAWALHTAARHLTDEAMAERALELAAAIPVEWPNCDITHGTAGAGMASLQLWTQTKEPAFRARVDTAVDHLLERVEVSTDGDVCWRVPADFDSRLAGAASYGFAHGVAGIATFLLAAARATGRADARTLAVQAGQTLVRAAVRRAGAAYWPNELTGPTDADLRYHWCHGASGVGTFLVRLWRETGEETYRELAHEAAVMVRRGRWLVGTSYCHGLAGDGEFLLDLAAASDPGAPYHGWAAESAACLYARHARRDGRMVVSDELTTRLPLDFGTGLAGVVGFLLRLRHGGPRWWLCDVPEQP</sequence>